<feature type="transmembrane region" description="Helical" evidence="6">
    <location>
        <begin position="233"/>
        <end position="266"/>
    </location>
</feature>
<feature type="domain" description="Major facilitator superfamily (MFS) profile" evidence="7">
    <location>
        <begin position="233"/>
        <end position="684"/>
    </location>
</feature>
<feature type="region of interest" description="Disordered" evidence="5">
    <location>
        <begin position="689"/>
        <end position="713"/>
    </location>
</feature>
<feature type="transmembrane region" description="Helical" evidence="6">
    <location>
        <begin position="440"/>
        <end position="457"/>
    </location>
</feature>
<feature type="transmembrane region" description="Helical" evidence="6">
    <location>
        <begin position="368"/>
        <end position="393"/>
    </location>
</feature>
<reference evidence="8 9" key="1">
    <citation type="submission" date="2023-01" db="EMBL/GenBank/DDBJ databases">
        <title>Analysis of 21 Apiospora genomes using comparative genomics revels a genus with tremendous synthesis potential of carbohydrate active enzymes and secondary metabolites.</title>
        <authorList>
            <person name="Sorensen T."/>
        </authorList>
    </citation>
    <scope>NUCLEOTIDE SEQUENCE [LARGE SCALE GENOMIC DNA]</scope>
    <source>
        <strain evidence="8 9">CBS 117206</strain>
    </source>
</reference>
<feature type="transmembrane region" description="Helical" evidence="6">
    <location>
        <begin position="539"/>
        <end position="561"/>
    </location>
</feature>
<evidence type="ECO:0000313" key="8">
    <source>
        <dbReference type="EMBL" id="KAK8097322.1"/>
    </source>
</evidence>
<dbReference type="InterPro" id="IPR011701">
    <property type="entry name" value="MFS"/>
</dbReference>
<feature type="region of interest" description="Disordered" evidence="5">
    <location>
        <begin position="172"/>
        <end position="225"/>
    </location>
</feature>
<keyword evidence="2 6" id="KW-0812">Transmembrane</keyword>
<accession>A0AAW0QBC3</accession>
<feature type="transmembrane region" description="Helical" evidence="6">
    <location>
        <begin position="469"/>
        <end position="487"/>
    </location>
</feature>
<dbReference type="Pfam" id="PF07690">
    <property type="entry name" value="MFS_1"/>
    <property type="match status" value="1"/>
</dbReference>
<dbReference type="InterPro" id="IPR036259">
    <property type="entry name" value="MFS_trans_sf"/>
</dbReference>
<evidence type="ECO:0000256" key="1">
    <source>
        <dbReference type="ARBA" id="ARBA00004141"/>
    </source>
</evidence>
<feature type="transmembrane region" description="Helical" evidence="6">
    <location>
        <begin position="660"/>
        <end position="681"/>
    </location>
</feature>
<keyword evidence="3 6" id="KW-1133">Transmembrane helix</keyword>
<dbReference type="GO" id="GO:0016020">
    <property type="term" value="C:membrane"/>
    <property type="evidence" value="ECO:0007669"/>
    <property type="project" value="UniProtKB-SubCell"/>
</dbReference>
<organism evidence="8 9">
    <name type="scientific">Apiospora kogelbergensis</name>
    <dbReference type="NCBI Taxonomy" id="1337665"/>
    <lineage>
        <taxon>Eukaryota</taxon>
        <taxon>Fungi</taxon>
        <taxon>Dikarya</taxon>
        <taxon>Ascomycota</taxon>
        <taxon>Pezizomycotina</taxon>
        <taxon>Sordariomycetes</taxon>
        <taxon>Xylariomycetidae</taxon>
        <taxon>Amphisphaeriales</taxon>
        <taxon>Apiosporaceae</taxon>
        <taxon>Apiospora</taxon>
    </lineage>
</organism>
<proteinExistence type="predicted"/>
<dbReference type="Gene3D" id="1.20.1250.20">
    <property type="entry name" value="MFS general substrate transporter like domains"/>
    <property type="match status" value="1"/>
</dbReference>
<dbReference type="PANTHER" id="PTHR42718:SF1">
    <property type="entry name" value="LOW AFFINITY AMMONIUM TRANSPORTER"/>
    <property type="match status" value="1"/>
</dbReference>
<evidence type="ECO:0000256" key="6">
    <source>
        <dbReference type="SAM" id="Phobius"/>
    </source>
</evidence>
<gene>
    <name evidence="8" type="ORF">PG999_013266</name>
</gene>
<dbReference type="InterPro" id="IPR020846">
    <property type="entry name" value="MFS_dom"/>
</dbReference>
<comment type="caution">
    <text evidence="8">The sequence shown here is derived from an EMBL/GenBank/DDBJ whole genome shotgun (WGS) entry which is preliminary data.</text>
</comment>
<dbReference type="SUPFAM" id="SSF103473">
    <property type="entry name" value="MFS general substrate transporter"/>
    <property type="match status" value="1"/>
</dbReference>
<name>A0AAW0QBC3_9PEZI</name>
<dbReference type="Proteomes" id="UP001392437">
    <property type="component" value="Unassembled WGS sequence"/>
</dbReference>
<dbReference type="GO" id="GO:0022857">
    <property type="term" value="F:transmembrane transporter activity"/>
    <property type="evidence" value="ECO:0007669"/>
    <property type="project" value="InterPro"/>
</dbReference>
<evidence type="ECO:0000259" key="7">
    <source>
        <dbReference type="PROSITE" id="PS50850"/>
    </source>
</evidence>
<evidence type="ECO:0000313" key="9">
    <source>
        <dbReference type="Proteomes" id="UP001392437"/>
    </source>
</evidence>
<sequence>MSDEQMEQSDSELSDIVINTSAMTHHDYWARAAESTPTLLSSSSRRLRGRPVSCHLPSYAALELSPRRQRPLSHRETCWDSVATLDAPLQRRMSSYREYNGSRISHSRRTSILRDVYQMHEEPQHSGDGYTPPSSSSGTEKPHRHSAVSIDLLEAANQMKNAGYVGQMRRISGSGETEDDASSSSPDAIELGGHTYVRHGSGLERESAKRRRTLRKRSKGSPEGPDMGITHEILFFLLIATAQALMLSGVAQAMIPATVIGATFGLSSPADLAWFSAAYALTSGTFVLPAGRLGDLYGHKKIFIIGFAWFAVWSVMVGFGEIIETRTSANGVVYFDICRAMQGIGPALLVPNGQAMLGRAYTPGRRKALVMSLFGAAAPFGFVVGGVMAAVLAEYASWPWAFWVLGIVCAVLGLVSAFVLPPTEQTKKNDKESLWTQLDVTGMLCGVTGLVLFNFAWNQAPIASWTTPYTYFMLIIGLLLIGVFVYVEKNAIHPLVPVAAMRSQTNFVLACVATGWGCFAIWVFYYIQVVETLRGTWPAWGPHWIMVISMCAFAAGSLFMATAPVGQTYWANTFLSALIMPFGMDMSNPAASLLLSNSVAKEHQGIAASLVVTVVNYSISTALGFAATIEVEMHKNHISSGGGADSSADVALVGIRAAQWFGLGLGGLGICVALAFFAAAWRTRRKEAVRTTPSANATPSSEMRTAPSQGHGR</sequence>
<dbReference type="AlphaFoldDB" id="A0AAW0QBC3"/>
<dbReference type="EMBL" id="JAQQWP010000010">
    <property type="protein sequence ID" value="KAK8097322.1"/>
    <property type="molecule type" value="Genomic_DNA"/>
</dbReference>
<feature type="transmembrane region" description="Helical" evidence="6">
    <location>
        <begin position="507"/>
        <end position="527"/>
    </location>
</feature>
<feature type="transmembrane region" description="Helical" evidence="6">
    <location>
        <begin position="605"/>
        <end position="629"/>
    </location>
</feature>
<dbReference type="CDD" id="cd17476">
    <property type="entry name" value="MFS_Amf1_MDR_like"/>
    <property type="match status" value="1"/>
</dbReference>
<feature type="compositionally biased region" description="Basic residues" evidence="5">
    <location>
        <begin position="208"/>
        <end position="219"/>
    </location>
</feature>
<feature type="transmembrane region" description="Helical" evidence="6">
    <location>
        <begin position="302"/>
        <end position="323"/>
    </location>
</feature>
<evidence type="ECO:0000256" key="3">
    <source>
        <dbReference type="ARBA" id="ARBA00022989"/>
    </source>
</evidence>
<comment type="subcellular location">
    <subcellularLocation>
        <location evidence="1">Membrane</location>
        <topology evidence="1">Multi-pass membrane protein</topology>
    </subcellularLocation>
</comment>
<evidence type="ECO:0000256" key="5">
    <source>
        <dbReference type="SAM" id="MobiDB-lite"/>
    </source>
</evidence>
<protein>
    <submittedName>
        <fullName evidence="8">Bcamf1</fullName>
    </submittedName>
</protein>
<feature type="transmembrane region" description="Helical" evidence="6">
    <location>
        <begin position="400"/>
        <end position="420"/>
    </location>
</feature>
<feature type="compositionally biased region" description="Polar residues" evidence="5">
    <location>
        <begin position="691"/>
        <end position="713"/>
    </location>
</feature>
<evidence type="ECO:0000256" key="4">
    <source>
        <dbReference type="ARBA" id="ARBA00023136"/>
    </source>
</evidence>
<dbReference type="PANTHER" id="PTHR42718">
    <property type="entry name" value="MAJOR FACILITATOR SUPERFAMILY MULTIDRUG TRANSPORTER MFSC"/>
    <property type="match status" value="1"/>
</dbReference>
<feature type="region of interest" description="Disordered" evidence="5">
    <location>
        <begin position="122"/>
        <end position="146"/>
    </location>
</feature>
<keyword evidence="4 6" id="KW-0472">Membrane</keyword>
<keyword evidence="9" id="KW-1185">Reference proteome</keyword>
<evidence type="ECO:0000256" key="2">
    <source>
        <dbReference type="ARBA" id="ARBA00022692"/>
    </source>
</evidence>
<dbReference type="PROSITE" id="PS50850">
    <property type="entry name" value="MFS"/>
    <property type="match status" value="1"/>
</dbReference>